<dbReference type="PANTHER" id="PTHR34822">
    <property type="entry name" value="GRPB DOMAIN PROTEIN (AFU_ORTHOLOGUE AFUA_1G01530)"/>
    <property type="match status" value="1"/>
</dbReference>
<evidence type="ECO:0008006" key="3">
    <source>
        <dbReference type="Google" id="ProtNLM"/>
    </source>
</evidence>
<dbReference type="Pfam" id="PF04229">
    <property type="entry name" value="GrpB"/>
    <property type="match status" value="1"/>
</dbReference>
<dbReference type="InterPro" id="IPR007344">
    <property type="entry name" value="GrpB/CoaE"/>
</dbReference>
<proteinExistence type="predicted"/>
<protein>
    <recommendedName>
        <fullName evidence="3">Glutamate-rich protein GrpB</fullName>
    </recommendedName>
</protein>
<dbReference type="Gene3D" id="3.30.460.10">
    <property type="entry name" value="Beta Polymerase, domain 2"/>
    <property type="match status" value="1"/>
</dbReference>
<dbReference type="SUPFAM" id="SSF81301">
    <property type="entry name" value="Nucleotidyltransferase"/>
    <property type="match status" value="1"/>
</dbReference>
<evidence type="ECO:0000313" key="2">
    <source>
        <dbReference type="Proteomes" id="UP000023561"/>
    </source>
</evidence>
<dbReference type="AlphaFoldDB" id="A0A023DFT1"/>
<dbReference type="EMBL" id="BAWO01000032">
    <property type="protein sequence ID" value="GAJ40112.1"/>
    <property type="molecule type" value="Genomic_DNA"/>
</dbReference>
<comment type="caution">
    <text evidence="1">The sequence shown here is derived from an EMBL/GenBank/DDBJ whole genome shotgun (WGS) entry which is preliminary data.</text>
</comment>
<dbReference type="RefSeq" id="WP_042409705.1">
    <property type="nucleotide sequence ID" value="NZ_BAWO01000032.1"/>
</dbReference>
<sequence length="176" mass="20279">MMIIARKVEVVPFCKQWATMFAEEAEKLKRVFGKECLRIYHIGSTAIPGMSAKPIVDIMIEVHDIDHVDSYNDAMAVLGYQAMGENGIPKRRFFQKGGDERTHHVHVFPTGSEHIARHIAFKEYMIAHPEEARAYSRLKEGLAKQFPADIEAYIKGKDEFVREIEKKALAWYKQKQ</sequence>
<evidence type="ECO:0000313" key="1">
    <source>
        <dbReference type="EMBL" id="GAJ40112.1"/>
    </source>
</evidence>
<name>A0A023DFT1_9BACL</name>
<dbReference type="PANTHER" id="PTHR34822:SF1">
    <property type="entry name" value="GRPB FAMILY PROTEIN"/>
    <property type="match status" value="1"/>
</dbReference>
<dbReference type="Proteomes" id="UP000023561">
    <property type="component" value="Unassembled WGS sequence"/>
</dbReference>
<accession>A0A023DFT1</accession>
<gene>
    <name evidence="1" type="ORF">GCA01S_032_00290</name>
</gene>
<dbReference type="OrthoDB" id="9799092at2"/>
<keyword evidence="2" id="KW-1185">Reference proteome</keyword>
<dbReference type="InterPro" id="IPR043519">
    <property type="entry name" value="NT_sf"/>
</dbReference>
<reference evidence="1 2" key="1">
    <citation type="submission" date="2014-04" db="EMBL/GenBank/DDBJ databases">
        <title>Whole genome shotgun sequence of Geobacillus caldoxylosilyticus NBRC 107762.</title>
        <authorList>
            <person name="Hosoyama A."/>
            <person name="Hosoyama Y."/>
            <person name="Katano-Makiyama Y."/>
            <person name="Tsuchikane K."/>
            <person name="Ohji S."/>
            <person name="Ichikawa N."/>
            <person name="Yamazoe A."/>
            <person name="Fujita N."/>
        </authorList>
    </citation>
    <scope>NUCLEOTIDE SEQUENCE [LARGE SCALE GENOMIC DNA]</scope>
    <source>
        <strain evidence="1 2">NBRC 107762</strain>
    </source>
</reference>
<organism evidence="1 2">
    <name type="scientific">Parageobacillus caldoxylosilyticus NBRC 107762</name>
    <dbReference type="NCBI Taxonomy" id="1220594"/>
    <lineage>
        <taxon>Bacteria</taxon>
        <taxon>Bacillati</taxon>
        <taxon>Bacillota</taxon>
        <taxon>Bacilli</taxon>
        <taxon>Bacillales</taxon>
        <taxon>Anoxybacillaceae</taxon>
        <taxon>Saccharococcus</taxon>
    </lineage>
</organism>